<dbReference type="HAMAP" id="MF_02071">
    <property type="entry name" value="RlpA"/>
    <property type="match status" value="1"/>
</dbReference>
<dbReference type="STRING" id="290317.Cpha266_0215"/>
<dbReference type="Pfam" id="PF03330">
    <property type="entry name" value="DPBB_1"/>
    <property type="match status" value="1"/>
</dbReference>
<dbReference type="NCBIfam" id="TIGR00413">
    <property type="entry name" value="rlpA"/>
    <property type="match status" value="1"/>
</dbReference>
<dbReference type="SUPFAM" id="SSF50685">
    <property type="entry name" value="Barwin-like endoglucanases"/>
    <property type="match status" value="1"/>
</dbReference>
<dbReference type="HOGENOM" id="CLU_042923_6_4_10"/>
<dbReference type="CDD" id="cd22268">
    <property type="entry name" value="DPBB_RlpA-like"/>
    <property type="match status" value="1"/>
</dbReference>
<feature type="transmembrane region" description="Helical" evidence="5">
    <location>
        <begin position="12"/>
        <end position="31"/>
    </location>
</feature>
<organism evidence="7 8">
    <name type="scientific">Chlorobium phaeobacteroides (strain DSM 266 / SMG 266 / 2430)</name>
    <dbReference type="NCBI Taxonomy" id="290317"/>
    <lineage>
        <taxon>Bacteria</taxon>
        <taxon>Pseudomonadati</taxon>
        <taxon>Chlorobiota</taxon>
        <taxon>Chlorobiia</taxon>
        <taxon>Chlorobiales</taxon>
        <taxon>Chlorobiaceae</taxon>
        <taxon>Chlorobium/Pelodictyon group</taxon>
        <taxon>Chlorobium</taxon>
    </lineage>
</organism>
<evidence type="ECO:0000256" key="2">
    <source>
        <dbReference type="ARBA" id="ARBA00023316"/>
    </source>
</evidence>
<sequence length="171" mass="18904" precursor="true">MRDEKRNFTIPFYALLIGAWYTALQITFPAFSSAQPPEFSIQSITNQPSASSSGMLSDQPKSRTFLRVAEGKASYYSNQFHGRRTANGETFDMNELTAAHPSLPFGTWVRVINLRNGKDVVVRINDRGPFVRGRIIDLSAGAAKRIGLFKSGTANVRIEPVKHSPEDPMAG</sequence>
<accession>A1BD05</accession>
<evidence type="ECO:0000313" key="8">
    <source>
        <dbReference type="Proteomes" id="UP000008701"/>
    </source>
</evidence>
<dbReference type="GO" id="GO:0008932">
    <property type="term" value="F:lytic endotransglycosylase activity"/>
    <property type="evidence" value="ECO:0007669"/>
    <property type="project" value="UniProtKB-UniRule"/>
</dbReference>
<dbReference type="InterPro" id="IPR034718">
    <property type="entry name" value="RlpA"/>
</dbReference>
<protein>
    <recommendedName>
        <fullName evidence="3">Probable endolytic peptidoglycan transglycosylase RlpA</fullName>
        <ecNumber evidence="3">4.2.2.-</ecNumber>
    </recommendedName>
</protein>
<evidence type="ECO:0000256" key="4">
    <source>
        <dbReference type="RuleBase" id="RU003495"/>
    </source>
</evidence>
<evidence type="ECO:0000313" key="7">
    <source>
        <dbReference type="EMBL" id="ABL64282.1"/>
    </source>
</evidence>
<dbReference type="PANTHER" id="PTHR34183">
    <property type="entry name" value="ENDOLYTIC PEPTIDOGLYCAN TRANSGLYCOSYLASE RLPA"/>
    <property type="match status" value="1"/>
</dbReference>
<dbReference type="GO" id="GO:0071555">
    <property type="term" value="P:cell wall organization"/>
    <property type="evidence" value="ECO:0007669"/>
    <property type="project" value="UniProtKB-KW"/>
</dbReference>
<comment type="similarity">
    <text evidence="3 4">Belongs to the RlpA family.</text>
</comment>
<proteinExistence type="inferred from homology"/>
<dbReference type="EMBL" id="CP000492">
    <property type="protein sequence ID" value="ABL64282.1"/>
    <property type="molecule type" value="Genomic_DNA"/>
</dbReference>
<comment type="function">
    <text evidence="3">Lytic transglycosylase with a strong preference for naked glycan strands that lack stem peptides.</text>
</comment>
<keyword evidence="5" id="KW-0472">Membrane</keyword>
<dbReference type="OrthoDB" id="9779128at2"/>
<gene>
    <name evidence="3" type="primary">rlpA</name>
    <name evidence="7" type="ordered locus">Cpha266_0215</name>
</gene>
<keyword evidence="5" id="KW-0812">Transmembrane</keyword>
<dbReference type="KEGG" id="cph:Cpha266_0215"/>
<dbReference type="Gene3D" id="2.40.40.10">
    <property type="entry name" value="RlpA-like domain"/>
    <property type="match status" value="1"/>
</dbReference>
<dbReference type="PANTHER" id="PTHR34183:SF1">
    <property type="entry name" value="ENDOLYTIC PEPTIDOGLYCAN TRANSGLYCOSYLASE RLPA"/>
    <property type="match status" value="1"/>
</dbReference>
<dbReference type="InterPro" id="IPR012997">
    <property type="entry name" value="RplA"/>
</dbReference>
<dbReference type="AlphaFoldDB" id="A1BD05"/>
<dbReference type="InterPro" id="IPR036908">
    <property type="entry name" value="RlpA-like_sf"/>
</dbReference>
<feature type="domain" description="RlpA-like protein double-psi beta-barrel" evidence="6">
    <location>
        <begin position="69"/>
        <end position="158"/>
    </location>
</feature>
<dbReference type="Proteomes" id="UP000008701">
    <property type="component" value="Chromosome"/>
</dbReference>
<keyword evidence="5" id="KW-1133">Transmembrane helix</keyword>
<dbReference type="InterPro" id="IPR009009">
    <property type="entry name" value="RlpA-like_DPBB"/>
</dbReference>
<evidence type="ECO:0000256" key="5">
    <source>
        <dbReference type="SAM" id="Phobius"/>
    </source>
</evidence>
<evidence type="ECO:0000256" key="1">
    <source>
        <dbReference type="ARBA" id="ARBA00023239"/>
    </source>
</evidence>
<dbReference type="GO" id="GO:0000270">
    <property type="term" value="P:peptidoglycan metabolic process"/>
    <property type="evidence" value="ECO:0007669"/>
    <property type="project" value="UniProtKB-UniRule"/>
</dbReference>
<dbReference type="eggNOG" id="COG0797">
    <property type="taxonomic scope" value="Bacteria"/>
</dbReference>
<keyword evidence="7" id="KW-0449">Lipoprotein</keyword>
<keyword evidence="8" id="KW-1185">Reference proteome</keyword>
<evidence type="ECO:0000259" key="6">
    <source>
        <dbReference type="Pfam" id="PF03330"/>
    </source>
</evidence>
<dbReference type="RefSeq" id="WP_011744122.1">
    <property type="nucleotide sequence ID" value="NC_008639.1"/>
</dbReference>
<reference evidence="7 8" key="1">
    <citation type="submission" date="2006-12" db="EMBL/GenBank/DDBJ databases">
        <title>Complete sequence of Chlorobium phaeobacteroides DSM 266.</title>
        <authorList>
            <consortium name="US DOE Joint Genome Institute"/>
            <person name="Copeland A."/>
            <person name="Lucas S."/>
            <person name="Lapidus A."/>
            <person name="Barry K."/>
            <person name="Detter J.C."/>
            <person name="Glavina del Rio T."/>
            <person name="Hammon N."/>
            <person name="Israni S."/>
            <person name="Pitluck S."/>
            <person name="Goltsman E."/>
            <person name="Schmutz J."/>
            <person name="Larimer F."/>
            <person name="Land M."/>
            <person name="Hauser L."/>
            <person name="Mikhailova N."/>
            <person name="Li T."/>
            <person name="Overmann J."/>
            <person name="Bryant D.A."/>
            <person name="Richardson P."/>
        </authorList>
    </citation>
    <scope>NUCLEOTIDE SEQUENCE [LARGE SCALE GENOMIC DNA]</scope>
    <source>
        <strain evidence="7 8">DSM 266</strain>
    </source>
</reference>
<keyword evidence="2 3" id="KW-0961">Cell wall biogenesis/degradation</keyword>
<evidence type="ECO:0000256" key="3">
    <source>
        <dbReference type="HAMAP-Rule" id="MF_02071"/>
    </source>
</evidence>
<name>A1BD05_CHLPD</name>
<keyword evidence="1 3" id="KW-0456">Lyase</keyword>
<dbReference type="EC" id="4.2.2.-" evidence="3"/>